<dbReference type="InterPro" id="IPR006139">
    <property type="entry name" value="D-isomer_2_OHA_DH_cat_dom"/>
</dbReference>
<dbReference type="PROSITE" id="PS00065">
    <property type="entry name" value="D_2_HYDROXYACID_DH_1"/>
    <property type="match status" value="1"/>
</dbReference>
<dbReference type="InParanoid" id="A0A4S2N5B4"/>
<evidence type="ECO:0000256" key="1">
    <source>
        <dbReference type="ARBA" id="ARBA00023002"/>
    </source>
</evidence>
<dbReference type="InterPro" id="IPR006140">
    <property type="entry name" value="D-isomer_DH_NAD-bd"/>
</dbReference>
<dbReference type="Proteomes" id="UP000298138">
    <property type="component" value="Unassembled WGS sequence"/>
</dbReference>
<evidence type="ECO:0008006" key="8">
    <source>
        <dbReference type="Google" id="ProtNLM"/>
    </source>
</evidence>
<feature type="domain" description="D-isomer specific 2-hydroxyacid dehydrogenase NAD-binding" evidence="5">
    <location>
        <begin position="130"/>
        <end position="203"/>
    </location>
</feature>
<proteinExistence type="inferred from homology"/>
<comment type="similarity">
    <text evidence="3">Belongs to the D-isomer specific 2-hydroxyacid dehydrogenase family.</text>
</comment>
<dbReference type="GO" id="GO:0051287">
    <property type="term" value="F:NAD binding"/>
    <property type="evidence" value="ECO:0007669"/>
    <property type="project" value="InterPro"/>
</dbReference>
<gene>
    <name evidence="6" type="ORF">EX30DRAFT_336993</name>
</gene>
<evidence type="ECO:0000256" key="2">
    <source>
        <dbReference type="ARBA" id="ARBA00023027"/>
    </source>
</evidence>
<dbReference type="SUPFAM" id="SSF52283">
    <property type="entry name" value="Formate/glycerate dehydrogenase catalytic domain-like"/>
    <property type="match status" value="1"/>
</dbReference>
<dbReference type="Pfam" id="PF02826">
    <property type="entry name" value="2-Hacid_dh_C"/>
    <property type="match status" value="2"/>
</dbReference>
<evidence type="ECO:0000259" key="4">
    <source>
        <dbReference type="Pfam" id="PF00389"/>
    </source>
</evidence>
<organism evidence="6 7">
    <name type="scientific">Ascodesmis nigricans</name>
    <dbReference type="NCBI Taxonomy" id="341454"/>
    <lineage>
        <taxon>Eukaryota</taxon>
        <taxon>Fungi</taxon>
        <taxon>Dikarya</taxon>
        <taxon>Ascomycota</taxon>
        <taxon>Pezizomycotina</taxon>
        <taxon>Pezizomycetes</taxon>
        <taxon>Pezizales</taxon>
        <taxon>Ascodesmidaceae</taxon>
        <taxon>Ascodesmis</taxon>
    </lineage>
</organism>
<dbReference type="PANTHER" id="PTHR43333">
    <property type="entry name" value="2-HACID_DH_C DOMAIN-CONTAINING PROTEIN"/>
    <property type="match status" value="1"/>
</dbReference>
<dbReference type="EMBL" id="ML220112">
    <property type="protein sequence ID" value="TGZ84469.1"/>
    <property type="molecule type" value="Genomic_DNA"/>
</dbReference>
<dbReference type="GO" id="GO:0016616">
    <property type="term" value="F:oxidoreductase activity, acting on the CH-OH group of donors, NAD or NADP as acceptor"/>
    <property type="evidence" value="ECO:0007669"/>
    <property type="project" value="InterPro"/>
</dbReference>
<sequence length="383" mass="42518">MPSSNDSSIDHPSSTEASEIILATLPFPEPTDILANLRQRFPNCQITYHQTDTYWTPATNVTDSMFDDVTIIVTFHTFPDNLARFPKLKLVHFLSAGIDHVVKRELFKESKIPLTTSTGIHGPQIAEYVFGMVLALTHHVPKLLRWQREKHWGMHHGKGGYGKVFDLAGCTLGILGYGSIGRQCANVGRAMGMNVLAYTGTPRLTPESRRDTGYIVPGTGDRDGVIPSAWFHGFTKPQLHEFLNQGIDVLVVAVPMTPQTRKFLSDEEFEILSRPRPRTGKGAYVVNIARGAIIDNAPLIRALKKGLEEGEGGLAGACLDVTDPEPLDKESELWDLENCIITPHISGVGVHYMDRSFEILAQNLLRILKSEPLINEVNRNRGY</sequence>
<keyword evidence="2" id="KW-0520">NAD</keyword>
<dbReference type="Gene3D" id="3.40.50.720">
    <property type="entry name" value="NAD(P)-binding Rossmann-like Domain"/>
    <property type="match status" value="2"/>
</dbReference>
<keyword evidence="7" id="KW-1185">Reference proteome</keyword>
<name>A0A4S2N5B4_9PEZI</name>
<protein>
    <recommendedName>
        <fullName evidence="8">D-isomer specific 2-hydroxyacid dehydrogenase</fullName>
    </recommendedName>
</protein>
<dbReference type="PANTHER" id="PTHR43333:SF1">
    <property type="entry name" value="D-ISOMER SPECIFIC 2-HYDROXYACID DEHYDROGENASE NAD-BINDING DOMAIN-CONTAINING PROTEIN"/>
    <property type="match status" value="1"/>
</dbReference>
<feature type="domain" description="D-isomer specific 2-hydroxyacid dehydrogenase NAD-binding" evidence="5">
    <location>
        <begin position="232"/>
        <end position="346"/>
    </location>
</feature>
<dbReference type="AlphaFoldDB" id="A0A4S2N5B4"/>
<evidence type="ECO:0000259" key="5">
    <source>
        <dbReference type="Pfam" id="PF02826"/>
    </source>
</evidence>
<dbReference type="InterPro" id="IPR036291">
    <property type="entry name" value="NAD(P)-bd_dom_sf"/>
</dbReference>
<dbReference type="Pfam" id="PF00389">
    <property type="entry name" value="2-Hacid_dh"/>
    <property type="match status" value="1"/>
</dbReference>
<evidence type="ECO:0000313" key="7">
    <source>
        <dbReference type="Proteomes" id="UP000298138"/>
    </source>
</evidence>
<dbReference type="SUPFAM" id="SSF51735">
    <property type="entry name" value="NAD(P)-binding Rossmann-fold domains"/>
    <property type="match status" value="1"/>
</dbReference>
<dbReference type="STRING" id="341454.A0A4S2N5B4"/>
<dbReference type="InterPro" id="IPR029752">
    <property type="entry name" value="D-isomer_DH_CS1"/>
</dbReference>
<dbReference type="OrthoDB" id="298012at2759"/>
<evidence type="ECO:0000313" key="6">
    <source>
        <dbReference type="EMBL" id="TGZ84469.1"/>
    </source>
</evidence>
<reference evidence="6 7" key="1">
    <citation type="submission" date="2019-04" db="EMBL/GenBank/DDBJ databases">
        <title>Comparative genomics and transcriptomics to analyze fruiting body development in filamentous ascomycetes.</title>
        <authorList>
            <consortium name="DOE Joint Genome Institute"/>
            <person name="Lutkenhaus R."/>
            <person name="Traeger S."/>
            <person name="Breuer J."/>
            <person name="Kuo A."/>
            <person name="Lipzen A."/>
            <person name="Pangilinan J."/>
            <person name="Dilworth D."/>
            <person name="Sandor L."/>
            <person name="Poggeler S."/>
            <person name="Barry K."/>
            <person name="Grigoriev I.V."/>
            <person name="Nowrousian M."/>
        </authorList>
    </citation>
    <scope>NUCLEOTIDE SEQUENCE [LARGE SCALE GENOMIC DNA]</scope>
    <source>
        <strain evidence="6 7">CBS 389.68</strain>
    </source>
</reference>
<keyword evidence="1 3" id="KW-0560">Oxidoreductase</keyword>
<evidence type="ECO:0000256" key="3">
    <source>
        <dbReference type="RuleBase" id="RU003719"/>
    </source>
</evidence>
<accession>A0A4S2N5B4</accession>
<feature type="domain" description="D-isomer specific 2-hydroxyacid dehydrogenase catalytic" evidence="4">
    <location>
        <begin position="45"/>
        <end position="378"/>
    </location>
</feature>
<dbReference type="CDD" id="cd12163">
    <property type="entry name" value="2-Hacid_dh_5"/>
    <property type="match status" value="1"/>
</dbReference>